<dbReference type="Pfam" id="PF21144">
    <property type="entry name" value="Aquarius_N_3rd"/>
    <property type="match status" value="1"/>
</dbReference>
<keyword evidence="1" id="KW-0547">Nucleotide-binding</keyword>
<evidence type="ECO:0000256" key="2">
    <source>
        <dbReference type="PIRNR" id="PIRNR038901"/>
    </source>
</evidence>
<feature type="region of interest" description="Disordered" evidence="3">
    <location>
        <begin position="733"/>
        <end position="803"/>
    </location>
</feature>
<evidence type="ECO:0000259" key="4">
    <source>
        <dbReference type="Pfam" id="PF13086"/>
    </source>
</evidence>
<feature type="domain" description="RNA helicase aquarius insertion" evidence="8">
    <location>
        <begin position="705"/>
        <end position="799"/>
    </location>
</feature>
<evidence type="ECO:0000259" key="8">
    <source>
        <dbReference type="Pfam" id="PF21144"/>
    </source>
</evidence>
<dbReference type="InterPro" id="IPR047187">
    <property type="entry name" value="SF1_C_Upf1"/>
</dbReference>
<dbReference type="GO" id="GO:0004386">
    <property type="term" value="F:helicase activity"/>
    <property type="evidence" value="ECO:0007669"/>
    <property type="project" value="InterPro"/>
</dbReference>
<accession>A0AAJ0DFX6</accession>
<sequence length="1426" mass="161858">MDSESGPIGRPTIADLTGDNHYATIARANWLTASPQKVLPDVLETEIWDHLEGEDFSFFSLLLLEQLQALERYLWPGYTDDSSNHHVLLIALLVNVKRQEQLPVWPLFAEKPDEFSSFFRRALSLSIDQSLPIKTRTQLLVFLVGAFQSLDSGLVRRECAPLVSIGIWHNLHSDVAREQQIARSAQLQKAWRAAGKKYDNADAAGQGRLRFERSWLYSLLLDFLDKLYEQNISGDQKQDNTVYCERFLEFLCDLQSQLPTRRYVNTLLQDLSLLPAVRLSSLYDDASEDALVRDMYQLLFHYTYFPLEDNSGKQLSKQQFDEAHNARISRLQKVALSLHPEKLKILILANFGSLAQREELISHLEALNDAELVELCKSLSIRASYPDKSIVVQDRPFMVEILASHIERKPFYADIIQHERPILPNEKAIYDKSLLRADEYNGSRPLALPKLNLQYLSVGDHLWRSFTLYRNEAFFEIRKHVEDTIKRLQARTQGGDTRFDGFSKMAIPIGRPAIIDTTPPRVGQEVPAEVKSEVVLDVSRLQPGLRREWESLRPDDVVFLLAVHPAETEKRLTNGHKHEPSAEKVGLKALRCAEVINVLDENGRVLRRDQAARDDNERPRQRRLLLKLDAAEYKKDKARADTGKGDVYENINLVVRRRSRENNFKAVLESIRQLVLSDAPVPSWLHDVFLGFGDPASASYKRLPNRLKTIDYRDTFLDWQHLIESTAGKVLEPDADADSSFSPPYVLESKGVEAVPAPKTGKKRRRDHPDGPEPAQQSFETYRVSSYKSANTGPYPTDAPKLNSVRFTPAQTEAITSGTQPGLTLIVGPPGTGKTDVATQIINNIYHNFPQQRTLLIAHSNQALNQLFQKIAALDIDERHLLRLGHGEEELSTDANFSKAGRVDSFLERGARYLTEVQRLAATIGAPGAHGSSCETAQYFDQVYVGPMWKRYWDEVAQDGTKEDVVGKFPFYDFFTDTPTPLFTSQESKEQAFEVAKGCERHIRRMFEELADIRPFEILRSQRDKSNYLLVKEARIIAMTSTHSAMRRQEISAMGFRYDNVIMEEAAQITEIEAFLPFMLQAPRQIDSAPAENALQRIVLVGDHLQNAPVIQNAAYRSYANLSQSLFQRLVRLGVPHIMLDAQGRSRPSIADLYKWRYPRLTNLPFTSTAPEFRSANAGLRHEYQFISVPDYKGQGEIEPSPHFVQNLGEAEYAVALYQYMRLLGYPAERITILCAYSGQRALVRDVLAHRCKGNRLFGLPGWVGTVDKYQGEQNDYVILSLTRTKTPGFLRDLRRLTVALSRARLGLYVLGRKEVFEGNLELREGFARFWERGEKLSLVLNEMWPTNRDVDAKVESTEMESVEHLGQYVAEMTKAKVEQLRTRGKEVLPPVVESEVGRVEGEEDDDETGALAGDDGAMDEDGTTA</sequence>
<dbReference type="GO" id="GO:0045292">
    <property type="term" value="P:mRNA cis splicing, via spliceosome"/>
    <property type="evidence" value="ECO:0007669"/>
    <property type="project" value="UniProtKB-UniRule"/>
</dbReference>
<dbReference type="InterPro" id="IPR026300">
    <property type="entry name" value="CWF11_fam"/>
</dbReference>
<dbReference type="GO" id="GO:0071013">
    <property type="term" value="C:catalytic step 2 spliceosome"/>
    <property type="evidence" value="ECO:0007669"/>
    <property type="project" value="TreeGrafter"/>
</dbReference>
<dbReference type="Pfam" id="PF21143">
    <property type="entry name" value="Aquarius_N_2nd"/>
    <property type="match status" value="1"/>
</dbReference>
<dbReference type="PANTHER" id="PTHR10887">
    <property type="entry name" value="DNA2/NAM7 HELICASE FAMILY"/>
    <property type="match status" value="1"/>
</dbReference>
<dbReference type="InterPro" id="IPR041677">
    <property type="entry name" value="DNA2/NAM7_AAA_11"/>
</dbReference>
<name>A0AAJ0DFX6_9PEZI</name>
<evidence type="ECO:0000256" key="3">
    <source>
        <dbReference type="SAM" id="MobiDB-lite"/>
    </source>
</evidence>
<organism evidence="9 10">
    <name type="scientific">Extremus antarcticus</name>
    <dbReference type="NCBI Taxonomy" id="702011"/>
    <lineage>
        <taxon>Eukaryota</taxon>
        <taxon>Fungi</taxon>
        <taxon>Dikarya</taxon>
        <taxon>Ascomycota</taxon>
        <taxon>Pezizomycotina</taxon>
        <taxon>Dothideomycetes</taxon>
        <taxon>Dothideomycetidae</taxon>
        <taxon>Mycosphaerellales</taxon>
        <taxon>Extremaceae</taxon>
        <taxon>Extremus</taxon>
    </lineage>
</organism>
<dbReference type="Pfam" id="PF16399">
    <property type="entry name" value="Aquarius_N_1st"/>
    <property type="match status" value="1"/>
</dbReference>
<feature type="compositionally biased region" description="Acidic residues" evidence="3">
    <location>
        <begin position="1417"/>
        <end position="1426"/>
    </location>
</feature>
<comment type="caution">
    <text evidence="9">The sequence shown here is derived from an EMBL/GenBank/DDBJ whole genome shotgun (WGS) entry which is preliminary data.</text>
</comment>
<dbReference type="Pfam" id="PF13086">
    <property type="entry name" value="AAA_11"/>
    <property type="match status" value="1"/>
</dbReference>
<feature type="region of interest" description="Disordered" evidence="3">
    <location>
        <begin position="1390"/>
        <end position="1426"/>
    </location>
</feature>
<reference evidence="9" key="1">
    <citation type="submission" date="2023-04" db="EMBL/GenBank/DDBJ databases">
        <title>Black Yeasts Isolated from many extreme environments.</title>
        <authorList>
            <person name="Coleine C."/>
            <person name="Stajich J.E."/>
            <person name="Selbmann L."/>
        </authorList>
    </citation>
    <scope>NUCLEOTIDE SEQUENCE</scope>
    <source>
        <strain evidence="9">CCFEE 5312</strain>
    </source>
</reference>
<dbReference type="SUPFAM" id="SSF52540">
    <property type="entry name" value="P-loop containing nucleoside triphosphate hydrolases"/>
    <property type="match status" value="1"/>
</dbReference>
<comment type="function">
    <text evidence="2">Involved in mRNA splicing where it associates with cdc5 and the other cwf proteins as part of the spliceosome.</text>
</comment>
<comment type="similarity">
    <text evidence="2">Belongs to the CWF11 family.</text>
</comment>
<dbReference type="GO" id="GO:0003729">
    <property type="term" value="F:mRNA binding"/>
    <property type="evidence" value="ECO:0007669"/>
    <property type="project" value="TreeGrafter"/>
</dbReference>
<dbReference type="FunFam" id="3.40.50.300:FF:002863">
    <property type="entry name" value="Pre-mRNA-splicing factor cwf11"/>
    <property type="match status" value="1"/>
</dbReference>
<evidence type="ECO:0000259" key="7">
    <source>
        <dbReference type="Pfam" id="PF21143"/>
    </source>
</evidence>
<dbReference type="Pfam" id="PF13087">
    <property type="entry name" value="AAA_12"/>
    <property type="match status" value="1"/>
</dbReference>
<evidence type="ECO:0000256" key="1">
    <source>
        <dbReference type="ARBA" id="ARBA00022806"/>
    </source>
</evidence>
<dbReference type="InterPro" id="IPR041679">
    <property type="entry name" value="DNA2/NAM7-like_C"/>
</dbReference>
<dbReference type="CDD" id="cd17935">
    <property type="entry name" value="EEXXQc_AQR"/>
    <property type="match status" value="1"/>
</dbReference>
<feature type="compositionally biased region" description="Polar residues" evidence="3">
    <location>
        <begin position="775"/>
        <end position="794"/>
    </location>
</feature>
<dbReference type="GO" id="GO:0005684">
    <property type="term" value="C:U2-type spliceosomal complex"/>
    <property type="evidence" value="ECO:0007669"/>
    <property type="project" value="UniProtKB-UniRule"/>
</dbReference>
<dbReference type="Gene3D" id="3.40.50.300">
    <property type="entry name" value="P-loop containing nucleotide triphosphate hydrolases"/>
    <property type="match status" value="2"/>
</dbReference>
<keyword evidence="1" id="KW-0067">ATP-binding</keyword>
<feature type="domain" description="DNA2/NAM7 helicase helicase" evidence="4">
    <location>
        <begin position="810"/>
        <end position="1112"/>
    </location>
</feature>
<feature type="domain" description="RNA helicase aquarius beta-barrel" evidence="7">
    <location>
        <begin position="491"/>
        <end position="657"/>
    </location>
</feature>
<comment type="subunit">
    <text evidence="2">Belongs to the 40S cdc5-associated complex (or cwf complex), a spliceosome sub-complex reminiscent of a late-stage spliceosome.</text>
</comment>
<keyword evidence="10" id="KW-1185">Reference proteome</keyword>
<feature type="domain" description="DNA2/NAM7 helicase-like C-terminal" evidence="5">
    <location>
        <begin position="1122"/>
        <end position="1314"/>
    </location>
</feature>
<dbReference type="CDD" id="cd18808">
    <property type="entry name" value="SF1_C_Upf1"/>
    <property type="match status" value="1"/>
</dbReference>
<comment type="subcellular location">
    <subcellularLocation>
        <location evidence="2">Nucleus</location>
    </subcellularLocation>
</comment>
<evidence type="ECO:0000259" key="6">
    <source>
        <dbReference type="Pfam" id="PF16399"/>
    </source>
</evidence>
<proteinExistence type="inferred from homology"/>
<evidence type="ECO:0000313" key="10">
    <source>
        <dbReference type="Proteomes" id="UP001271007"/>
    </source>
</evidence>
<keyword evidence="1" id="KW-0347">Helicase</keyword>
<evidence type="ECO:0000259" key="5">
    <source>
        <dbReference type="Pfam" id="PF13087"/>
    </source>
</evidence>
<protein>
    <recommendedName>
        <fullName evidence="2">Pre-mRNA-splicing factor</fullName>
    </recommendedName>
</protein>
<dbReference type="InterPro" id="IPR032174">
    <property type="entry name" value="Aquarius_N"/>
</dbReference>
<dbReference type="EMBL" id="JAWDJX010000040">
    <property type="protein sequence ID" value="KAK3049376.1"/>
    <property type="molecule type" value="Genomic_DNA"/>
</dbReference>
<feature type="domain" description="RNA helicase aquarius N-terminal" evidence="6">
    <location>
        <begin position="22"/>
        <end position="409"/>
    </location>
</feature>
<dbReference type="Proteomes" id="UP001271007">
    <property type="component" value="Unassembled WGS sequence"/>
</dbReference>
<keyword evidence="1" id="KW-0378">Hydrolase</keyword>
<dbReference type="PIRSF" id="PIRSF038901">
    <property type="entry name" value="AQR_cwf11"/>
    <property type="match status" value="1"/>
</dbReference>
<dbReference type="InterPro" id="IPR045055">
    <property type="entry name" value="DNA2/NAM7-like"/>
</dbReference>
<dbReference type="PANTHER" id="PTHR10887:SF5">
    <property type="entry name" value="RNA HELICASE AQUARIUS"/>
    <property type="match status" value="1"/>
</dbReference>
<keyword evidence="2" id="KW-0507">mRNA processing</keyword>
<keyword evidence="2" id="KW-0539">Nucleus</keyword>
<dbReference type="InterPro" id="IPR048967">
    <property type="entry name" value="Aquarius_insert"/>
</dbReference>
<dbReference type="InterPro" id="IPR048966">
    <property type="entry name" value="Aquarius_b-barrel"/>
</dbReference>
<keyword evidence="2" id="KW-0508">mRNA splicing</keyword>
<dbReference type="InterPro" id="IPR027417">
    <property type="entry name" value="P-loop_NTPase"/>
</dbReference>
<evidence type="ECO:0000313" key="9">
    <source>
        <dbReference type="EMBL" id="KAK3049376.1"/>
    </source>
</evidence>
<gene>
    <name evidence="9" type="ORF">LTR09_009295</name>
</gene>